<proteinExistence type="predicted"/>
<dbReference type="EMBL" id="HBJA01100136">
    <property type="protein sequence ID" value="CAE0823311.1"/>
    <property type="molecule type" value="Transcribed_RNA"/>
</dbReference>
<reference evidence="3" key="1">
    <citation type="submission" date="2021-01" db="EMBL/GenBank/DDBJ databases">
        <authorList>
            <person name="Corre E."/>
            <person name="Pelletier E."/>
            <person name="Niang G."/>
            <person name="Scheremetjew M."/>
            <person name="Finn R."/>
            <person name="Kale V."/>
            <person name="Holt S."/>
            <person name="Cochrane G."/>
            <person name="Meng A."/>
            <person name="Brown T."/>
            <person name="Cohen L."/>
        </authorList>
    </citation>
    <scope>NUCLEOTIDE SEQUENCE</scope>
    <source>
        <strain evidence="3">CCMP1594</strain>
    </source>
</reference>
<accession>A0A6T2DFG1</accession>
<name>A0A6T2DFG1_9EUGL</name>
<evidence type="ECO:0000256" key="1">
    <source>
        <dbReference type="SAM" id="MobiDB-lite"/>
    </source>
</evidence>
<dbReference type="EMBL" id="HBJA01100142">
    <property type="protein sequence ID" value="CAE0823314.1"/>
    <property type="molecule type" value="Transcribed_RNA"/>
</dbReference>
<feature type="compositionally biased region" description="Acidic residues" evidence="1">
    <location>
        <begin position="115"/>
        <end position="125"/>
    </location>
</feature>
<dbReference type="EMBL" id="HBJA01100145">
    <property type="protein sequence ID" value="CAE0823317.1"/>
    <property type="molecule type" value="Transcribed_RNA"/>
</dbReference>
<dbReference type="AlphaFoldDB" id="A0A6T2DFG1"/>
<organism evidence="3">
    <name type="scientific">Eutreptiella gymnastica</name>
    <dbReference type="NCBI Taxonomy" id="73025"/>
    <lineage>
        <taxon>Eukaryota</taxon>
        <taxon>Discoba</taxon>
        <taxon>Euglenozoa</taxon>
        <taxon>Euglenida</taxon>
        <taxon>Spirocuta</taxon>
        <taxon>Euglenophyceae</taxon>
        <taxon>Eutreptiales</taxon>
        <taxon>Eutreptiaceae</taxon>
        <taxon>Eutreptiella</taxon>
    </lineage>
</organism>
<protein>
    <submittedName>
        <fullName evidence="3">Uncharacterized protein</fullName>
    </submittedName>
</protein>
<evidence type="ECO:0000313" key="2">
    <source>
        <dbReference type="EMBL" id="CAE0823311.1"/>
    </source>
</evidence>
<evidence type="ECO:0000313" key="3">
    <source>
        <dbReference type="EMBL" id="CAE0823314.1"/>
    </source>
</evidence>
<feature type="region of interest" description="Disordered" evidence="1">
    <location>
        <begin position="115"/>
        <end position="134"/>
    </location>
</feature>
<gene>
    <name evidence="2" type="ORF">EGYM00163_LOCUS34513</name>
    <name evidence="3" type="ORF">EGYM00163_LOCUS34516</name>
    <name evidence="4" type="ORF">EGYM00163_LOCUS34519</name>
</gene>
<sequence length="424" mass="47105">MQSLQPQLRQAFESPQKSDEKVAAVAVQGFCTCDKHICDFCMSGETDQSAQVRSTGITEEEPSLTRLQCRCSELCALTASEIDRRPELVSQIFADTAHPMEVKLRACEACSMTDSDGESEGISDEESVHSDDFSGAPDQLCGGWGFSRGRASGSSTEATSEDLDDALGLAKPEMSPDASSCQVPWRPARKIAGVRKSLRENSKGLSVSSDFLSDVRTWSGEPEKTKWVDAFAAGRRPMPGPRVKSWGRQQDAFEQCWGTDMMFLCPPQHCYKRTVDKILLDGARGVILVPVKREEAWFWALGELSLDWWDIPPDKKIFESSKGTPVHSSDGWRLVLFHAQEPEPHHQAPRRHRRSMRAWNDSRFNRDIRCRFAFTAGRVLAVDSHRIAPGILRRSLRAAGGNQAIKAVQFPLTSEFGSLGNRTG</sequence>
<evidence type="ECO:0000313" key="4">
    <source>
        <dbReference type="EMBL" id="CAE0823317.1"/>
    </source>
</evidence>